<keyword evidence="2" id="KW-1185">Reference proteome</keyword>
<organism evidence="1 2">
    <name type="scientific">Paraburkholderia dioscoreae</name>
    <dbReference type="NCBI Taxonomy" id="2604047"/>
    <lineage>
        <taxon>Bacteria</taxon>
        <taxon>Pseudomonadati</taxon>
        <taxon>Pseudomonadota</taxon>
        <taxon>Betaproteobacteria</taxon>
        <taxon>Burkholderiales</taxon>
        <taxon>Burkholderiaceae</taxon>
        <taxon>Paraburkholderia</taxon>
    </lineage>
</organism>
<gene>
    <name evidence="1" type="ORF">PDMSB3_3493</name>
</gene>
<dbReference type="KEGG" id="pdio:PDMSB3_3493"/>
<proteinExistence type="predicted"/>
<evidence type="ECO:0000313" key="1">
    <source>
        <dbReference type="EMBL" id="VVD29949.1"/>
    </source>
</evidence>
<reference evidence="1 2" key="1">
    <citation type="submission" date="2019-08" db="EMBL/GenBank/DDBJ databases">
        <authorList>
            <person name="Herpell B J."/>
        </authorList>
    </citation>
    <scope>NUCLEOTIDE SEQUENCE [LARGE SCALE GENOMIC DNA]</scope>
    <source>
        <strain evidence="2">Msb3</strain>
    </source>
</reference>
<dbReference type="EMBL" id="LR699553">
    <property type="protein sequence ID" value="VVD29949.1"/>
    <property type="molecule type" value="Genomic_DNA"/>
</dbReference>
<sequence>MVEFVLREARNDMKRTIFFVILFAIALGNAFAQESTSTCCGKNRTAVESLQKWRTSRNASGTAVILLLQRHSMGKTILTPYYLRGVTYDEAIAIGSRAEGYYWVAPSIASYDVVRSDAKYQFMRVCPADNGCSCPNGGSCYDQPNGGCFCNCD</sequence>
<dbReference type="Proteomes" id="UP000325811">
    <property type="component" value="Chromosome I"/>
</dbReference>
<dbReference type="AlphaFoldDB" id="A0A5Q4ZES3"/>
<accession>A0A5Q4ZES3</accession>
<name>A0A5Q4ZES3_9BURK</name>
<protein>
    <submittedName>
        <fullName evidence="1">Uncharacterized protein</fullName>
    </submittedName>
</protein>
<evidence type="ECO:0000313" key="2">
    <source>
        <dbReference type="Proteomes" id="UP000325811"/>
    </source>
</evidence>